<proteinExistence type="predicted"/>
<evidence type="ECO:0000313" key="1">
    <source>
        <dbReference type="EMBL" id="PRY20775.1"/>
    </source>
</evidence>
<protein>
    <submittedName>
        <fullName evidence="1">Uncharacterized protein</fullName>
    </submittedName>
</protein>
<evidence type="ECO:0000313" key="2">
    <source>
        <dbReference type="Proteomes" id="UP000239209"/>
    </source>
</evidence>
<gene>
    <name evidence="1" type="ORF">CLV70_12214</name>
</gene>
<sequence>MEITTLTGDDLGAGFRPGNAEAVAAVGQVAAGLDDALPVLLTPVRLETRFDRVQVAWTDPVSATATLTGGLAALSGPLERLAGLDLRTVLPAGTRARAEYKRDTEDPLVERAAGLLAAAGAALSAARPAPADVATGTVPELEELRATAARLGPALAGARAALAGLRSGFHRDRLTAELDRIDATAAAVLEDSATVLAPTPDRLLRERLEQIRDAAVALDPPGVDEPRRLEMFAARAGALRALTERTLAELREPAALSPRERAGLAGLAAEASAAVLGATGPLLRADGPAAEDARALDAAIRLLGDRATAVRVRPEGVLRPPRPARQTRTVDVLRVRIFPDDVAVLTHETGLTAAEQTAGHAYWAAGAAGGGDETAFRAAWRALVAKHGPRRAAWVARQTRPADPAPAPELETALVAMRTLQRRIDEVAGRGGRRAGSLETAARAALDAVRALPGAPEPAVARLREQATSAALRAAGLRAEVSADLDELTAHLDAVAAIPVPPPPEPAGAKDAAWTEPPRAGLLPRRFVVVTVSGDRVSHVVAGAEVAPELLLGLDPRAGDPADAPHVDPDGRLVVGPALRWMVDYAAAESAGMAVTVPITAQEATAGFDRVYVIGLSDPDPAGAAGRLRDALDDHHYTTGLALLPVDSPTNVTEAADSAFTSAADPDVSFDVEQGPALTTADAAGRPGDGRRLARALGLDAGVFAHVAHAGGNDVNEALDVNAALWPGTAGYAAEELLGGFLGVPAQDELRAFGTRHVLARGPLPSLRVGRQPYGVLVTSAFSRWTPDGSPVLPAGPALSDAQRAQRFRMLLRDVLALMRRDWARHRAAVRHAGEDGITDPQQHIIELLGLESTSVGFDQRFSLNVGRRGAGIGPSSLHVGLPGPVPRRDDNAGAFALLDRFAEVFRAAGGLPAGPLLDKGLVGAAFTGTYERLTGSRGYEVRYVDTAVTLTPDGEAGPGDIDALLAAGLETLARAAGSATPQPLLLLLLRQALLAQARDVALRIAVREGLATPELRARVGAGDLFRLSTLGGDVRVTRWSFLLARLGRLDGLLGRPYAAGPGTLYGYLTANGADRLHLYLNRRGDNPLFQGFPRSGEHADLLAPARRHAEAVGRLAAIPPVRLDQLLREHLDLCSHRLDAWVLGQAGERLEAMRDAAATGVHLGAFGWVEALTPNPAGSPETDVPAALRAFDPSPVFHDRHSQGFVHAPSVTHAVTAAVLRAGYVAQGDQQGRGRMAVNLSSRRVRTALALIDGVAAGNDLGSLLGYQLERDLHEAVQADGVALDDLIAPLRRAFPSAVPVDPASPATGDADRLVVDGLRVITVVRDWVRLSGGGAGRLLDDLVADNFARYPYGLTAPDRTALLPGRGEPDRLRAAAEAIDRLADTVDAVGDLVLAEGIHQIVQGNQVRAAAVLSALGEGRAPARPEIVDTPDEGTRVTHRVLLHLPVRDAAPEGWEHAPMTPRALAEPSLNHWLGGLLGPAGATRVAITGPDGVRVADVSLRALGVQPIDLLAALHDGFDQGLAELTARLVDTRRPVDVLDAVPAPVLGVSLDRDASWPDGVRGLPETAALLETAAALATTWRPAEVADYLLTETAAGATGGGPDTAEFDARATAAAGGLAALAARLAGLISDGATADPGADPARFLEEHHDTYRGGAPPGAPMARLDAWWQRRADAREAVWAAAGHGVAVAPPIRWTGRDQVGRELLDAVENAFAEVSRRLVAAAAAGDAAERLRAVFGSSVIALPHLRLGNETEIAAGLADGPARADRSGVSRWLAGAAAVREPVQSLTTLFAIGEAFGAAATGSAVVQLPTVPGETWAGATWTADGEPGSGAAGTAPDGDRVSLVLLRPGDRPTGSHAAVAVRVDTWSELVPAARATTALAVHYDQPDARAPQSLLLAVPPARRGSWRLEDLVQTLHDTLELAKDRAVEPEHLREDVYGQLLPALIGEIGPREGSTGLVEHRVALDFGLMQKGGTT</sequence>
<organism evidence="1 2">
    <name type="scientific">Pseudosporangium ferrugineum</name>
    <dbReference type="NCBI Taxonomy" id="439699"/>
    <lineage>
        <taxon>Bacteria</taxon>
        <taxon>Bacillati</taxon>
        <taxon>Actinomycetota</taxon>
        <taxon>Actinomycetes</taxon>
        <taxon>Micromonosporales</taxon>
        <taxon>Micromonosporaceae</taxon>
        <taxon>Pseudosporangium</taxon>
    </lineage>
</organism>
<dbReference type="RefSeq" id="WP_106130433.1">
    <property type="nucleotide sequence ID" value="NZ_PVZG01000022.1"/>
</dbReference>
<comment type="caution">
    <text evidence="1">The sequence shown here is derived from an EMBL/GenBank/DDBJ whole genome shotgun (WGS) entry which is preliminary data.</text>
</comment>
<dbReference type="OrthoDB" id="9815928at2"/>
<name>A0A2T0RHX6_9ACTN</name>
<keyword evidence="2" id="KW-1185">Reference proteome</keyword>
<dbReference type="EMBL" id="PVZG01000022">
    <property type="protein sequence ID" value="PRY20775.1"/>
    <property type="molecule type" value="Genomic_DNA"/>
</dbReference>
<dbReference type="Proteomes" id="UP000239209">
    <property type="component" value="Unassembled WGS sequence"/>
</dbReference>
<accession>A0A2T0RHX6</accession>
<reference evidence="1 2" key="1">
    <citation type="submission" date="2018-03" db="EMBL/GenBank/DDBJ databases">
        <title>Genomic Encyclopedia of Archaeal and Bacterial Type Strains, Phase II (KMG-II): from individual species to whole genera.</title>
        <authorList>
            <person name="Goeker M."/>
        </authorList>
    </citation>
    <scope>NUCLEOTIDE SEQUENCE [LARGE SCALE GENOMIC DNA]</scope>
    <source>
        <strain evidence="1 2">DSM 45348</strain>
    </source>
</reference>